<dbReference type="RefSeq" id="WP_075799189.1">
    <property type="nucleotide sequence ID" value="NZ_CP015583.1"/>
</dbReference>
<dbReference type="InterPro" id="IPR003594">
    <property type="entry name" value="HATPase_dom"/>
</dbReference>
<dbReference type="Gene3D" id="3.30.565.10">
    <property type="entry name" value="Histidine kinase-like ATPase, C-terminal domain"/>
    <property type="match status" value="1"/>
</dbReference>
<evidence type="ECO:0000256" key="2">
    <source>
        <dbReference type="ARBA" id="ARBA00004370"/>
    </source>
</evidence>
<evidence type="ECO:0000256" key="1">
    <source>
        <dbReference type="ARBA" id="ARBA00000085"/>
    </source>
</evidence>
<feature type="domain" description="Histidine kinase" evidence="12">
    <location>
        <begin position="236"/>
        <end position="446"/>
    </location>
</feature>
<dbReference type="SMART" id="SM00388">
    <property type="entry name" value="HisKA"/>
    <property type="match status" value="1"/>
</dbReference>
<evidence type="ECO:0000313" key="15">
    <source>
        <dbReference type="Proteomes" id="UP000185494"/>
    </source>
</evidence>
<dbReference type="InterPro" id="IPR036097">
    <property type="entry name" value="HisK_dim/P_sf"/>
</dbReference>
<keyword evidence="4" id="KW-0597">Phosphoprotein</keyword>
<dbReference type="PROSITE" id="PS50109">
    <property type="entry name" value="HIS_KIN"/>
    <property type="match status" value="1"/>
</dbReference>
<evidence type="ECO:0000256" key="10">
    <source>
        <dbReference type="ARBA" id="ARBA00023136"/>
    </source>
</evidence>
<keyword evidence="5" id="KW-0808">Transferase</keyword>
<dbReference type="InterPro" id="IPR003661">
    <property type="entry name" value="HisK_dim/P_dom"/>
</dbReference>
<evidence type="ECO:0000256" key="5">
    <source>
        <dbReference type="ARBA" id="ARBA00022679"/>
    </source>
</evidence>
<dbReference type="CDD" id="cd00082">
    <property type="entry name" value="HisKA"/>
    <property type="match status" value="1"/>
</dbReference>
<dbReference type="KEGG" id="rgi:RGI145_16240"/>
<keyword evidence="10" id="KW-0472">Membrane</keyword>
<dbReference type="AlphaFoldDB" id="A0A1L7AHZ2"/>
<evidence type="ECO:0000313" key="14">
    <source>
        <dbReference type="EMBL" id="APT58426.1"/>
    </source>
</evidence>
<sequence length="463" mass="48467">MRLRRHFRWTRSFAPRAALLIAAVVMLASGLGAGWGWLRAQAALNQQLDLILAAEAEGFLREYEAGGLSGLATVAQSYVRRSGPLRVQLQTADGRPLLGDLPGVPPGLRGFATLRGRDGTRLRALGTVLQGGVGLVLATDLAPAERAAAALAWTPWISGALGAVLALALGFLAARSLERRLAGVSTAARAVMAGDLGRRLPASGRGDEFDRLAATMNAMLERIERLVAEVRQVTDDVAHDLRSPLFRLRQRLETALAGARAPEADAATLEAAIGELDGILATFSALLRIARTEAGTGRDDIAPLDLSALAAQVAEVYAPVAEEAGRRLETAIAPGQRIAGHATLLRQALANLLDNALAHGGDTLCVSLRPGPVLEVSDDGPGIPAGEREKVLRRFYRLDRSRNTPGTGLGLALVAAVARLHDGRLELRDGPGGRGLTVVLDLSAASKAQPSSGALSRGASPEL</sequence>
<dbReference type="Gene3D" id="6.10.340.10">
    <property type="match status" value="1"/>
</dbReference>
<dbReference type="SUPFAM" id="SSF158472">
    <property type="entry name" value="HAMP domain-like"/>
    <property type="match status" value="1"/>
</dbReference>
<dbReference type="SMART" id="SM00304">
    <property type="entry name" value="HAMP"/>
    <property type="match status" value="1"/>
</dbReference>
<dbReference type="SUPFAM" id="SSF47384">
    <property type="entry name" value="Homodimeric domain of signal transducing histidine kinase"/>
    <property type="match status" value="1"/>
</dbReference>
<protein>
    <recommendedName>
        <fullName evidence="3">histidine kinase</fullName>
        <ecNumber evidence="3">2.7.13.3</ecNumber>
    </recommendedName>
</protein>
<feature type="domain" description="HAMP" evidence="13">
    <location>
        <begin position="175"/>
        <end position="228"/>
    </location>
</feature>
<evidence type="ECO:0000256" key="6">
    <source>
        <dbReference type="ARBA" id="ARBA00022692"/>
    </source>
</evidence>
<evidence type="ECO:0000259" key="12">
    <source>
        <dbReference type="PROSITE" id="PS50109"/>
    </source>
</evidence>
<accession>A0A1L7AHZ2</accession>
<dbReference type="eggNOG" id="COG2205">
    <property type="taxonomic scope" value="Bacteria"/>
</dbReference>
<dbReference type="Pfam" id="PF00672">
    <property type="entry name" value="HAMP"/>
    <property type="match status" value="1"/>
</dbReference>
<gene>
    <name evidence="14" type="ORF">RGI145_16240</name>
</gene>
<keyword evidence="6" id="KW-0812">Transmembrane</keyword>
<dbReference type="CDD" id="cd06225">
    <property type="entry name" value="HAMP"/>
    <property type="match status" value="1"/>
</dbReference>
<dbReference type="EMBL" id="CP015583">
    <property type="protein sequence ID" value="APT58426.1"/>
    <property type="molecule type" value="Genomic_DNA"/>
</dbReference>
<dbReference type="SUPFAM" id="SSF55874">
    <property type="entry name" value="ATPase domain of HSP90 chaperone/DNA topoisomerase II/histidine kinase"/>
    <property type="match status" value="1"/>
</dbReference>
<evidence type="ECO:0000256" key="9">
    <source>
        <dbReference type="ARBA" id="ARBA00023012"/>
    </source>
</evidence>
<evidence type="ECO:0000256" key="4">
    <source>
        <dbReference type="ARBA" id="ARBA00022553"/>
    </source>
</evidence>
<dbReference type="InterPro" id="IPR050428">
    <property type="entry name" value="TCS_sensor_his_kinase"/>
</dbReference>
<evidence type="ECO:0000256" key="11">
    <source>
        <dbReference type="SAM" id="Coils"/>
    </source>
</evidence>
<name>A0A1L7AHZ2_9PROT</name>
<dbReference type="PROSITE" id="PS50885">
    <property type="entry name" value="HAMP"/>
    <property type="match status" value="1"/>
</dbReference>
<dbReference type="PRINTS" id="PR00344">
    <property type="entry name" value="BCTRLSENSOR"/>
</dbReference>
<dbReference type="CDD" id="cd00075">
    <property type="entry name" value="HATPase"/>
    <property type="match status" value="1"/>
</dbReference>
<comment type="catalytic activity">
    <reaction evidence="1">
        <text>ATP + protein L-histidine = ADP + protein N-phospho-L-histidine.</text>
        <dbReference type="EC" id="2.7.13.3"/>
    </reaction>
</comment>
<dbReference type="InterPro" id="IPR005467">
    <property type="entry name" value="His_kinase_dom"/>
</dbReference>
<dbReference type="Proteomes" id="UP000185494">
    <property type="component" value="Chromosome 1"/>
</dbReference>
<keyword evidence="7" id="KW-0418">Kinase</keyword>
<evidence type="ECO:0000256" key="7">
    <source>
        <dbReference type="ARBA" id="ARBA00022777"/>
    </source>
</evidence>
<dbReference type="Pfam" id="PF02518">
    <property type="entry name" value="HATPase_c"/>
    <property type="match status" value="1"/>
</dbReference>
<dbReference type="GO" id="GO:0000155">
    <property type="term" value="F:phosphorelay sensor kinase activity"/>
    <property type="evidence" value="ECO:0007669"/>
    <property type="project" value="InterPro"/>
</dbReference>
<proteinExistence type="predicted"/>
<evidence type="ECO:0000256" key="8">
    <source>
        <dbReference type="ARBA" id="ARBA00022989"/>
    </source>
</evidence>
<dbReference type="InterPro" id="IPR003660">
    <property type="entry name" value="HAMP_dom"/>
</dbReference>
<dbReference type="PANTHER" id="PTHR45436">
    <property type="entry name" value="SENSOR HISTIDINE KINASE YKOH"/>
    <property type="match status" value="1"/>
</dbReference>
<reference evidence="14 15" key="1">
    <citation type="submission" date="2016-05" db="EMBL/GenBank/DDBJ databases">
        <title>Complete Genome and Methylome Analysis of Psychrotrophic Bacterial Isolates from Antarctic Lake Untersee.</title>
        <authorList>
            <person name="Fomenkov A."/>
            <person name="Akimov V.N."/>
            <person name="Vasilyeva L.V."/>
            <person name="Andersen D."/>
            <person name="Vincze T."/>
            <person name="Roberts R.J."/>
        </authorList>
    </citation>
    <scope>NUCLEOTIDE SEQUENCE [LARGE SCALE GENOMIC DNA]</scope>
    <source>
        <strain evidence="14 15">U14-5</strain>
    </source>
</reference>
<comment type="subcellular location">
    <subcellularLocation>
        <location evidence="2">Membrane</location>
    </subcellularLocation>
</comment>
<dbReference type="InterPro" id="IPR004358">
    <property type="entry name" value="Sig_transdc_His_kin-like_C"/>
</dbReference>
<feature type="coiled-coil region" evidence="11">
    <location>
        <begin position="209"/>
        <end position="236"/>
    </location>
</feature>
<keyword evidence="11" id="KW-0175">Coiled coil</keyword>
<keyword evidence="9" id="KW-0902">Two-component regulatory system</keyword>
<dbReference type="GO" id="GO:0005886">
    <property type="term" value="C:plasma membrane"/>
    <property type="evidence" value="ECO:0007669"/>
    <property type="project" value="TreeGrafter"/>
</dbReference>
<evidence type="ECO:0000259" key="13">
    <source>
        <dbReference type="PROSITE" id="PS50885"/>
    </source>
</evidence>
<dbReference type="EC" id="2.7.13.3" evidence="3"/>
<evidence type="ECO:0000256" key="3">
    <source>
        <dbReference type="ARBA" id="ARBA00012438"/>
    </source>
</evidence>
<dbReference type="InterPro" id="IPR036890">
    <property type="entry name" value="HATPase_C_sf"/>
</dbReference>
<dbReference type="SMART" id="SM00387">
    <property type="entry name" value="HATPase_c"/>
    <property type="match status" value="1"/>
</dbReference>
<dbReference type="STRING" id="257708.RGI145_16240"/>
<dbReference type="PANTHER" id="PTHR45436:SF8">
    <property type="entry name" value="HISTIDINE KINASE"/>
    <property type="match status" value="1"/>
</dbReference>
<keyword evidence="8" id="KW-1133">Transmembrane helix</keyword>
<organism evidence="14 15">
    <name type="scientific">Roseomonas gilardii</name>
    <dbReference type="NCBI Taxonomy" id="257708"/>
    <lineage>
        <taxon>Bacteria</taxon>
        <taxon>Pseudomonadati</taxon>
        <taxon>Pseudomonadota</taxon>
        <taxon>Alphaproteobacteria</taxon>
        <taxon>Acetobacterales</taxon>
        <taxon>Roseomonadaceae</taxon>
        <taxon>Roseomonas</taxon>
    </lineage>
</organism>